<dbReference type="SUPFAM" id="SSF54909">
    <property type="entry name" value="Dimeric alpha+beta barrel"/>
    <property type="match status" value="1"/>
</dbReference>
<comment type="caution">
    <text evidence="3">The sequence shown here is derived from an EMBL/GenBank/DDBJ whole genome shotgun (WGS) entry which is preliminary data.</text>
</comment>
<gene>
    <name evidence="3" type="ORF">ABN401_04905</name>
</gene>
<dbReference type="InterPro" id="IPR011008">
    <property type="entry name" value="Dimeric_a/b-barrel"/>
</dbReference>
<dbReference type="InterPro" id="IPR051807">
    <property type="entry name" value="Sec-metab_biosynth-assoc"/>
</dbReference>
<dbReference type="Proteomes" id="UP001445732">
    <property type="component" value="Unassembled WGS sequence"/>
</dbReference>
<dbReference type="Pfam" id="PF03795">
    <property type="entry name" value="YCII"/>
    <property type="match status" value="1"/>
</dbReference>
<accession>A0ABV1NL08</accession>
<evidence type="ECO:0000313" key="3">
    <source>
        <dbReference type="EMBL" id="MEQ7154547.1"/>
    </source>
</evidence>
<dbReference type="RefSeq" id="WP_349683714.1">
    <property type="nucleotide sequence ID" value="NZ_JBEGDD010000003.1"/>
</dbReference>
<feature type="domain" description="YCII-related" evidence="2">
    <location>
        <begin position="7"/>
        <end position="91"/>
    </location>
</feature>
<reference evidence="3 4" key="1">
    <citation type="submission" date="2024-06" db="EMBL/GenBank/DDBJ databases">
        <title>Brevundimonas sp. C11.</title>
        <authorList>
            <person name="Maltman C."/>
        </authorList>
    </citation>
    <scope>NUCLEOTIDE SEQUENCE [LARGE SCALE GENOMIC DNA]</scope>
    <source>
        <strain evidence="3 4">C11</strain>
    </source>
</reference>
<dbReference type="PANTHER" id="PTHR33606">
    <property type="entry name" value="PROTEIN YCII"/>
    <property type="match status" value="1"/>
</dbReference>
<dbReference type="EMBL" id="JBEGDD010000003">
    <property type="protein sequence ID" value="MEQ7154547.1"/>
    <property type="molecule type" value="Genomic_DNA"/>
</dbReference>
<organism evidence="3 4">
    <name type="scientific">Brevundimonas aurifodinae</name>
    <dbReference type="NCBI Taxonomy" id="1508312"/>
    <lineage>
        <taxon>Bacteria</taxon>
        <taxon>Pseudomonadati</taxon>
        <taxon>Pseudomonadota</taxon>
        <taxon>Alphaproteobacteria</taxon>
        <taxon>Caulobacterales</taxon>
        <taxon>Caulobacteraceae</taxon>
        <taxon>Brevundimonas</taxon>
    </lineage>
</organism>
<evidence type="ECO:0000259" key="2">
    <source>
        <dbReference type="Pfam" id="PF03795"/>
    </source>
</evidence>
<proteinExistence type="inferred from homology"/>
<evidence type="ECO:0000256" key="1">
    <source>
        <dbReference type="ARBA" id="ARBA00007689"/>
    </source>
</evidence>
<dbReference type="InterPro" id="IPR005545">
    <property type="entry name" value="YCII"/>
</dbReference>
<name>A0ABV1NL08_9CAUL</name>
<dbReference type="PANTHER" id="PTHR33606:SF3">
    <property type="entry name" value="PROTEIN YCII"/>
    <property type="match status" value="1"/>
</dbReference>
<evidence type="ECO:0000313" key="4">
    <source>
        <dbReference type="Proteomes" id="UP001445732"/>
    </source>
</evidence>
<sequence length="101" mass="10717">MSSVETLFAIAAYDHPGSGAVRSENRMAHLAYVGRHLDRLRLAGPFVDPSGQLCGSLMIVAMSLAEAQQFSAEDPYTRAGLFGEVRITAWSPVVGPLAPTG</sequence>
<comment type="similarity">
    <text evidence="1">Belongs to the YciI family.</text>
</comment>
<protein>
    <submittedName>
        <fullName evidence="3">YciI family protein</fullName>
    </submittedName>
</protein>
<dbReference type="Gene3D" id="3.30.70.1060">
    <property type="entry name" value="Dimeric alpha+beta barrel"/>
    <property type="match status" value="1"/>
</dbReference>
<keyword evidence="4" id="KW-1185">Reference proteome</keyword>